<protein>
    <submittedName>
        <fullName evidence="2">Secreted protein</fullName>
    </submittedName>
</protein>
<dbReference type="WBParaSite" id="Hba_18904">
    <property type="protein sequence ID" value="Hba_18904"/>
    <property type="gene ID" value="Hba_18904"/>
</dbReference>
<proteinExistence type="predicted"/>
<evidence type="ECO:0000313" key="2">
    <source>
        <dbReference type="WBParaSite" id="Hba_18904"/>
    </source>
</evidence>
<dbReference type="AlphaFoldDB" id="A0A1I7XNJ7"/>
<organism evidence="1 2">
    <name type="scientific">Heterorhabditis bacteriophora</name>
    <name type="common">Entomopathogenic nematode worm</name>
    <dbReference type="NCBI Taxonomy" id="37862"/>
    <lineage>
        <taxon>Eukaryota</taxon>
        <taxon>Metazoa</taxon>
        <taxon>Ecdysozoa</taxon>
        <taxon>Nematoda</taxon>
        <taxon>Chromadorea</taxon>
        <taxon>Rhabditida</taxon>
        <taxon>Rhabditina</taxon>
        <taxon>Rhabditomorpha</taxon>
        <taxon>Strongyloidea</taxon>
        <taxon>Heterorhabditidae</taxon>
        <taxon>Heterorhabditis</taxon>
    </lineage>
</organism>
<accession>A0A1I7XNJ7</accession>
<dbReference type="Proteomes" id="UP000095283">
    <property type="component" value="Unplaced"/>
</dbReference>
<sequence length="86" mass="9770">MVMVCLAYQSTRSDPLCSPGEIQMSRISQAKYLQSRTCVGRQYILASQKRKSGLRSCNITVYCVYNLLGDNRDTRCGVKRRLQSKS</sequence>
<name>A0A1I7XNJ7_HETBA</name>
<reference evidence="2" key="1">
    <citation type="submission" date="2016-11" db="UniProtKB">
        <authorList>
            <consortium name="WormBaseParasite"/>
        </authorList>
    </citation>
    <scope>IDENTIFICATION</scope>
</reference>
<keyword evidence="1" id="KW-1185">Reference proteome</keyword>
<evidence type="ECO:0000313" key="1">
    <source>
        <dbReference type="Proteomes" id="UP000095283"/>
    </source>
</evidence>